<dbReference type="EMBL" id="LT984809">
    <property type="protein sequence ID" value="SPD48828.1"/>
    <property type="molecule type" value="Genomic_DNA"/>
</dbReference>
<dbReference type="Proteomes" id="UP000256952">
    <property type="component" value="Plasmid CBM2613_p"/>
</dbReference>
<gene>
    <name evidence="3" type="ORF">CBM2612_P0173</name>
    <name evidence="2" type="ORF">CBM2613_P10010</name>
</gene>
<proteinExistence type="predicted"/>
<evidence type="ECO:0000313" key="4">
    <source>
        <dbReference type="Proteomes" id="UP000256952"/>
    </source>
</evidence>
<reference evidence="2" key="2">
    <citation type="submission" date="2018-01" db="EMBL/GenBank/DDBJ databases">
        <authorList>
            <person name="Clerissi C."/>
        </authorList>
    </citation>
    <scope>NUCLEOTIDE SEQUENCE</scope>
    <source>
        <strain evidence="2">Cupriavidus taiwanensis STM 8556</strain>
        <plasmid evidence="2">CBM2613_p</plasmid>
    </source>
</reference>
<geneLocation type="plasmid" evidence="2">
    <name>CBM2613_p</name>
</geneLocation>
<geneLocation type="plasmid" evidence="3">
    <name>I</name>
</geneLocation>
<keyword evidence="1" id="KW-1133">Transmembrane helix</keyword>
<evidence type="ECO:0000256" key="1">
    <source>
        <dbReference type="SAM" id="Phobius"/>
    </source>
</evidence>
<evidence type="ECO:0000313" key="3">
    <source>
        <dbReference type="EMBL" id="SPD48828.1"/>
    </source>
</evidence>
<sequence>MLSQDDPVFLRHEASYVCAAQAVGIMLALVAQVFI</sequence>
<keyword evidence="1" id="KW-0812">Transmembrane</keyword>
<feature type="transmembrane region" description="Helical" evidence="1">
    <location>
        <begin position="14"/>
        <end position="34"/>
    </location>
</feature>
<protein>
    <submittedName>
        <fullName evidence="2">Uncharacterized protein</fullName>
    </submittedName>
</protein>
<accession>A0A375FKW2</accession>
<name>A0A375FKW2_9BURK</name>
<dbReference type="AlphaFoldDB" id="A0A375FKW2"/>
<evidence type="ECO:0000313" key="2">
    <source>
        <dbReference type="EMBL" id="SOZ74362.1"/>
    </source>
</evidence>
<organism evidence="2 4">
    <name type="scientific">Cupriavidus taiwanensis</name>
    <dbReference type="NCBI Taxonomy" id="164546"/>
    <lineage>
        <taxon>Bacteria</taxon>
        <taxon>Pseudomonadati</taxon>
        <taxon>Pseudomonadota</taxon>
        <taxon>Betaproteobacteria</taxon>
        <taxon>Burkholderiales</taxon>
        <taxon>Burkholderiaceae</taxon>
        <taxon>Cupriavidus</taxon>
    </lineage>
</organism>
<dbReference type="EMBL" id="LT976981">
    <property type="protein sequence ID" value="SOZ74362.1"/>
    <property type="molecule type" value="Genomic_DNA"/>
</dbReference>
<geneLocation type="plasmid" evidence="4">
    <name>cbm2613_p</name>
</geneLocation>
<keyword evidence="2" id="KW-0614">Plasmid</keyword>
<reference evidence="3 4" key="1">
    <citation type="submission" date="2018-01" db="EMBL/GenBank/DDBJ databases">
        <authorList>
            <person name="Gaut B.S."/>
            <person name="Morton B.R."/>
            <person name="Clegg M.T."/>
            <person name="Duvall M.R."/>
        </authorList>
    </citation>
    <scope>NUCLEOTIDE SEQUENCE [LARGE SCALE GENOMIC DNA]</scope>
    <source>
        <strain evidence="3">Cupriavidus taiwanensis STM 8555</strain>
        <plasmid evidence="3">I</plasmid>
        <plasmid evidence="4">Plasmid cbm2613_p</plasmid>
    </source>
</reference>
<keyword evidence="1" id="KW-0472">Membrane</keyword>